<accession>A0A520S211</accession>
<dbReference type="Pfam" id="PF00756">
    <property type="entry name" value="Esterase"/>
    <property type="match status" value="1"/>
</dbReference>
<organism evidence="1 2">
    <name type="scientific">OM182 bacterium</name>
    <dbReference type="NCBI Taxonomy" id="2510334"/>
    <lineage>
        <taxon>Bacteria</taxon>
        <taxon>Pseudomonadati</taxon>
        <taxon>Pseudomonadota</taxon>
        <taxon>Gammaproteobacteria</taxon>
        <taxon>OMG group</taxon>
        <taxon>OM182 clade</taxon>
    </lineage>
</organism>
<proteinExistence type="predicted"/>
<dbReference type="PANTHER" id="PTHR48098:SF3">
    <property type="entry name" value="IRON(III) ENTEROBACTIN ESTERASE"/>
    <property type="match status" value="1"/>
</dbReference>
<evidence type="ECO:0000313" key="2">
    <source>
        <dbReference type="Proteomes" id="UP000316199"/>
    </source>
</evidence>
<evidence type="ECO:0008006" key="3">
    <source>
        <dbReference type="Google" id="ProtNLM"/>
    </source>
</evidence>
<dbReference type="InterPro" id="IPR050583">
    <property type="entry name" value="Mycobacterial_A85_antigen"/>
</dbReference>
<sequence>MSNIINKKTPPKGIVEHRRFESSHIYPTTKRDYWIYVPSQYTDKDPACLMVFQDGEAYVNDNGPVKAAKVFDELIHNNEMPITIGIFVSPGLIDQTSNRDKEYVATGDVYARFLLEDIIPEVSKDYQLVSDPSGRAICGMSDGGLCAFAVAWQRTDVFSKVVCHIASFARHIEGADFPHLVRQTRKKPKPLRVFMADGKNDLNLDEGNWTLGNLNMASALQFAKYDYRLELGPGGHDLAHGGELFPEALRWIWRDHPSVKTQVQAYEDILGEWEMTTNFYGKLIKSNLSIRQGTDSLSATLRDENEGELDITEITYRGGALRYSHEPFSFHQNWGKGVTKAMLALVRFKNGMFEGTLSGLTEIGTSYDYTLIGRRIS</sequence>
<dbReference type="EMBL" id="SHAG01000011">
    <property type="protein sequence ID" value="RZO76461.1"/>
    <property type="molecule type" value="Genomic_DNA"/>
</dbReference>
<dbReference type="PANTHER" id="PTHR48098">
    <property type="entry name" value="ENTEROCHELIN ESTERASE-RELATED"/>
    <property type="match status" value="1"/>
</dbReference>
<evidence type="ECO:0000313" key="1">
    <source>
        <dbReference type="EMBL" id="RZO76461.1"/>
    </source>
</evidence>
<dbReference type="AlphaFoldDB" id="A0A520S211"/>
<reference evidence="1 2" key="1">
    <citation type="submission" date="2019-02" db="EMBL/GenBank/DDBJ databases">
        <title>Prokaryotic population dynamics and viral predation in marine succession experiment using metagenomics: the confinement effect.</title>
        <authorList>
            <person name="Haro-Moreno J.M."/>
            <person name="Rodriguez-Valera F."/>
            <person name="Lopez-Perez M."/>
        </authorList>
    </citation>
    <scope>NUCLEOTIDE SEQUENCE [LARGE SCALE GENOMIC DNA]</scope>
    <source>
        <strain evidence="1">MED-G157</strain>
    </source>
</reference>
<dbReference type="Proteomes" id="UP000316199">
    <property type="component" value="Unassembled WGS sequence"/>
</dbReference>
<name>A0A520S211_9GAMM</name>
<comment type="caution">
    <text evidence="1">The sequence shown here is derived from an EMBL/GenBank/DDBJ whole genome shotgun (WGS) entry which is preliminary data.</text>
</comment>
<protein>
    <recommendedName>
        <fullName evidence="3">Esterase family protein</fullName>
    </recommendedName>
</protein>
<gene>
    <name evidence="1" type="ORF">EVA68_04045</name>
</gene>
<dbReference type="Gene3D" id="3.40.50.1820">
    <property type="entry name" value="alpha/beta hydrolase"/>
    <property type="match status" value="1"/>
</dbReference>
<dbReference type="InterPro" id="IPR000801">
    <property type="entry name" value="Esterase-like"/>
</dbReference>
<dbReference type="InterPro" id="IPR029058">
    <property type="entry name" value="AB_hydrolase_fold"/>
</dbReference>
<dbReference type="SUPFAM" id="SSF53474">
    <property type="entry name" value="alpha/beta-Hydrolases"/>
    <property type="match status" value="1"/>
</dbReference>